<organism evidence="13 14">
    <name type="scientific">Gordonia humi</name>
    <dbReference type="NCBI Taxonomy" id="686429"/>
    <lineage>
        <taxon>Bacteria</taxon>
        <taxon>Bacillati</taxon>
        <taxon>Actinomycetota</taxon>
        <taxon>Actinomycetes</taxon>
        <taxon>Mycobacteriales</taxon>
        <taxon>Gordoniaceae</taxon>
        <taxon>Gordonia</taxon>
    </lineage>
</organism>
<evidence type="ECO:0000256" key="2">
    <source>
        <dbReference type="ARBA" id="ARBA00008240"/>
    </source>
</evidence>
<dbReference type="InterPro" id="IPR036259">
    <property type="entry name" value="MFS_trans_sf"/>
</dbReference>
<dbReference type="CDD" id="cd17366">
    <property type="entry name" value="MFS_ProP"/>
    <property type="match status" value="1"/>
</dbReference>
<feature type="transmembrane region" description="Helical" evidence="11">
    <location>
        <begin position="354"/>
        <end position="373"/>
    </location>
</feature>
<evidence type="ECO:0000256" key="1">
    <source>
        <dbReference type="ARBA" id="ARBA00004651"/>
    </source>
</evidence>
<comment type="subcellular location">
    <subcellularLocation>
        <location evidence="1">Cell membrane</location>
        <topology evidence="1">Multi-pass membrane protein</topology>
    </subcellularLocation>
</comment>
<dbReference type="InterPro" id="IPR020846">
    <property type="entry name" value="MFS_dom"/>
</dbReference>
<keyword evidence="4" id="KW-1003">Cell membrane</keyword>
<evidence type="ECO:0000313" key="13">
    <source>
        <dbReference type="EMBL" id="MBB4136783.1"/>
    </source>
</evidence>
<dbReference type="GO" id="GO:0015293">
    <property type="term" value="F:symporter activity"/>
    <property type="evidence" value="ECO:0007669"/>
    <property type="project" value="UniProtKB-KW"/>
</dbReference>
<dbReference type="InterPro" id="IPR051084">
    <property type="entry name" value="H+-coupled_symporters"/>
</dbReference>
<keyword evidence="8 11" id="KW-0472">Membrane</keyword>
<dbReference type="PROSITE" id="PS00217">
    <property type="entry name" value="SUGAR_TRANSPORT_2"/>
    <property type="match status" value="1"/>
</dbReference>
<dbReference type="AlphaFoldDB" id="A0A840F2T9"/>
<protein>
    <recommendedName>
        <fullName evidence="10">Putative proline/betaine transporter</fullName>
    </recommendedName>
</protein>
<feature type="transmembrane region" description="Helical" evidence="11">
    <location>
        <begin position="413"/>
        <end position="434"/>
    </location>
</feature>
<feature type="transmembrane region" description="Helical" evidence="11">
    <location>
        <begin position="284"/>
        <end position="306"/>
    </location>
</feature>
<keyword evidence="7 11" id="KW-1133">Transmembrane helix</keyword>
<evidence type="ECO:0000256" key="6">
    <source>
        <dbReference type="ARBA" id="ARBA00022847"/>
    </source>
</evidence>
<feature type="transmembrane region" description="Helical" evidence="11">
    <location>
        <begin position="94"/>
        <end position="115"/>
    </location>
</feature>
<dbReference type="Pfam" id="PF00083">
    <property type="entry name" value="Sugar_tr"/>
    <property type="match status" value="1"/>
</dbReference>
<feature type="transmembrane region" description="Helical" evidence="11">
    <location>
        <begin position="231"/>
        <end position="248"/>
    </location>
</feature>
<feature type="transmembrane region" description="Helical" evidence="11">
    <location>
        <begin position="196"/>
        <end position="219"/>
    </location>
</feature>
<keyword evidence="6" id="KW-0769">Symport</keyword>
<dbReference type="SUPFAM" id="SSF103473">
    <property type="entry name" value="MFS general substrate transporter"/>
    <property type="match status" value="1"/>
</dbReference>
<feature type="transmembrane region" description="Helical" evidence="11">
    <location>
        <begin position="379"/>
        <end position="401"/>
    </location>
</feature>
<comment type="caution">
    <text evidence="13">The sequence shown here is derived from an EMBL/GenBank/DDBJ whole genome shotgun (WGS) entry which is preliminary data.</text>
</comment>
<name>A0A840F2T9_9ACTN</name>
<feature type="transmembrane region" description="Helical" evidence="11">
    <location>
        <begin position="446"/>
        <end position="466"/>
    </location>
</feature>
<comment type="function">
    <text evidence="9">May be a proton symporter involved in the uptake of osmolytes such as proline and glycine betaine.</text>
</comment>
<dbReference type="InterPro" id="IPR005829">
    <property type="entry name" value="Sugar_transporter_CS"/>
</dbReference>
<evidence type="ECO:0000256" key="3">
    <source>
        <dbReference type="ARBA" id="ARBA00022448"/>
    </source>
</evidence>
<dbReference type="RefSeq" id="WP_183371719.1">
    <property type="nucleotide sequence ID" value="NZ_BAABHL010000126.1"/>
</dbReference>
<evidence type="ECO:0000313" key="14">
    <source>
        <dbReference type="Proteomes" id="UP000551501"/>
    </source>
</evidence>
<evidence type="ECO:0000256" key="8">
    <source>
        <dbReference type="ARBA" id="ARBA00023136"/>
    </source>
</evidence>
<evidence type="ECO:0000256" key="4">
    <source>
        <dbReference type="ARBA" id="ARBA00022475"/>
    </source>
</evidence>
<dbReference type="GO" id="GO:0005886">
    <property type="term" value="C:plasma membrane"/>
    <property type="evidence" value="ECO:0007669"/>
    <property type="project" value="UniProtKB-SubCell"/>
</dbReference>
<gene>
    <name evidence="13" type="ORF">BKA16_003335</name>
</gene>
<dbReference type="PANTHER" id="PTHR43528:SF1">
    <property type="entry name" value="ALPHA-KETOGLUTARATE PERMEASE"/>
    <property type="match status" value="1"/>
</dbReference>
<feature type="transmembrane region" description="Helical" evidence="11">
    <location>
        <begin position="127"/>
        <end position="148"/>
    </location>
</feature>
<evidence type="ECO:0000256" key="9">
    <source>
        <dbReference type="ARBA" id="ARBA00037295"/>
    </source>
</evidence>
<dbReference type="FunFam" id="1.20.1250.20:FF:000001">
    <property type="entry name" value="Dicarboxylate MFS transporter"/>
    <property type="match status" value="1"/>
</dbReference>
<evidence type="ECO:0000256" key="11">
    <source>
        <dbReference type="SAM" id="Phobius"/>
    </source>
</evidence>
<dbReference type="Proteomes" id="UP000551501">
    <property type="component" value="Unassembled WGS sequence"/>
</dbReference>
<dbReference type="PROSITE" id="PS50850">
    <property type="entry name" value="MFS"/>
    <property type="match status" value="1"/>
</dbReference>
<evidence type="ECO:0000256" key="5">
    <source>
        <dbReference type="ARBA" id="ARBA00022692"/>
    </source>
</evidence>
<feature type="transmembrane region" description="Helical" evidence="11">
    <location>
        <begin position="326"/>
        <end position="345"/>
    </location>
</feature>
<dbReference type="PANTHER" id="PTHR43528">
    <property type="entry name" value="ALPHA-KETOGLUTARATE PERMEASE"/>
    <property type="match status" value="1"/>
</dbReference>
<dbReference type="EMBL" id="JACIFP010000001">
    <property type="protein sequence ID" value="MBB4136783.1"/>
    <property type="molecule type" value="Genomic_DNA"/>
</dbReference>
<reference evidence="13 14" key="1">
    <citation type="submission" date="2020-08" db="EMBL/GenBank/DDBJ databases">
        <title>Sequencing the genomes of 1000 actinobacteria strains.</title>
        <authorList>
            <person name="Klenk H.-P."/>
        </authorList>
    </citation>
    <scope>NUCLEOTIDE SEQUENCE [LARGE SCALE GENOMIC DNA]</scope>
    <source>
        <strain evidence="13 14">DSM 45298</strain>
    </source>
</reference>
<feature type="domain" description="Major facilitator superfamily (MFS) profile" evidence="12">
    <location>
        <begin position="55"/>
        <end position="471"/>
    </location>
</feature>
<dbReference type="Gene3D" id="1.20.1250.20">
    <property type="entry name" value="MFS general substrate transporter like domains"/>
    <property type="match status" value="2"/>
</dbReference>
<dbReference type="InterPro" id="IPR005828">
    <property type="entry name" value="MFS_sugar_transport-like"/>
</dbReference>
<evidence type="ECO:0000256" key="7">
    <source>
        <dbReference type="ARBA" id="ARBA00022989"/>
    </source>
</evidence>
<dbReference type="PROSITE" id="PS00216">
    <property type="entry name" value="SUGAR_TRANSPORT_1"/>
    <property type="match status" value="1"/>
</dbReference>
<sequence length="501" mass="53835">MSNVQRNDQTTRLFSRASQGLAESRLRALAALIRRKPPLTEESITVVDQPMLKRAITASALGNTMEWFDFGVYGYLAATLGKVFYPDASSSAQLLATFATFAAAFVVRPLGGLFFGPLGDKIGRQKVLAATMIMMAVGTFLVGCIPSYASIGIWAPILLLIARMVQGFSTGGEYGGATTFIAEYSPDRRRGFLGSWLDFGTFVGYSLGSLTVTVLNGWLGEEAMIDWGWRIPFFIAGPMGLIGLYLRMKLEDTPAFRKQLDDHEAKMKQNESAGREIGTIFVRFWRPLLICIGLVLLYNVTNYMITAYLPTYFTDVIGRSQLSADLLVLASMVVVVLIIVGVGALSDKIGRRPVFAFGAVMQIIVAVPCFMLFRSEGIWAPAVACVVFGVVLACFAAPTASTLPALFPTSVRYGALSIGFNIAVSAFGGTTPLYTEAIVKATDNTLVPGFILMVSGVIGLVAVKYLKESAGLPLNGSPPQVDTTDEAAETYADAKEAALVG</sequence>
<proteinExistence type="inferred from homology"/>
<accession>A0A840F2T9</accession>
<comment type="similarity">
    <text evidence="2">Belongs to the major facilitator superfamily. Metabolite:H+ Symporter (MHS) family (TC 2.A.1.6) family.</text>
</comment>
<evidence type="ECO:0000256" key="10">
    <source>
        <dbReference type="ARBA" id="ARBA00039918"/>
    </source>
</evidence>
<evidence type="ECO:0000259" key="12">
    <source>
        <dbReference type="PROSITE" id="PS50850"/>
    </source>
</evidence>
<keyword evidence="14" id="KW-1185">Reference proteome</keyword>
<keyword evidence="3" id="KW-0813">Transport</keyword>
<keyword evidence="5 11" id="KW-0812">Transmembrane</keyword>